<accession>A0AAU9NLQ6</accession>
<dbReference type="EMBL" id="CAKMRJ010004445">
    <property type="protein sequence ID" value="CAH1438639.1"/>
    <property type="molecule type" value="Genomic_DNA"/>
</dbReference>
<evidence type="ECO:0000313" key="2">
    <source>
        <dbReference type="Proteomes" id="UP001157418"/>
    </source>
</evidence>
<organism evidence="1 2">
    <name type="scientific">Lactuca virosa</name>
    <dbReference type="NCBI Taxonomy" id="75947"/>
    <lineage>
        <taxon>Eukaryota</taxon>
        <taxon>Viridiplantae</taxon>
        <taxon>Streptophyta</taxon>
        <taxon>Embryophyta</taxon>
        <taxon>Tracheophyta</taxon>
        <taxon>Spermatophyta</taxon>
        <taxon>Magnoliopsida</taxon>
        <taxon>eudicotyledons</taxon>
        <taxon>Gunneridae</taxon>
        <taxon>Pentapetalae</taxon>
        <taxon>asterids</taxon>
        <taxon>campanulids</taxon>
        <taxon>Asterales</taxon>
        <taxon>Asteraceae</taxon>
        <taxon>Cichorioideae</taxon>
        <taxon>Cichorieae</taxon>
        <taxon>Lactucinae</taxon>
        <taxon>Lactuca</taxon>
    </lineage>
</organism>
<protein>
    <recommendedName>
        <fullName evidence="3">HMA domain-containing protein</fullName>
    </recommendedName>
</protein>
<dbReference type="Proteomes" id="UP001157418">
    <property type="component" value="Unassembled WGS sequence"/>
</dbReference>
<comment type="caution">
    <text evidence="1">The sequence shown here is derived from an EMBL/GenBank/DDBJ whole genome shotgun (WGS) entry which is preliminary data.</text>
</comment>
<keyword evidence="2" id="KW-1185">Reference proteome</keyword>
<evidence type="ECO:0000313" key="1">
    <source>
        <dbReference type="EMBL" id="CAH1438639.1"/>
    </source>
</evidence>
<evidence type="ECO:0008006" key="3">
    <source>
        <dbReference type="Google" id="ProtNLM"/>
    </source>
</evidence>
<dbReference type="AlphaFoldDB" id="A0AAU9NLQ6"/>
<proteinExistence type="predicted"/>
<sequence length="153" mass="16975">MMQKVQTSMTSTEMTIVINGFCNCDGCIQKVKKTLGELGDVKLLAMNPEIGKFTILTAKHPEVIKFSLERTTDVHDIAKTLMTILHAKGLESVEYNQWSSLKINFTNHGIQPSTSRSSSTKIQNVAGYNDFEYAPPLPPNPVKPSAPFNNPYN</sequence>
<name>A0AAU9NLQ6_9ASTR</name>
<reference evidence="1 2" key="1">
    <citation type="submission" date="2022-01" db="EMBL/GenBank/DDBJ databases">
        <authorList>
            <person name="Xiong W."/>
            <person name="Schranz E."/>
        </authorList>
    </citation>
    <scope>NUCLEOTIDE SEQUENCE [LARGE SCALE GENOMIC DNA]</scope>
</reference>
<gene>
    <name evidence="1" type="ORF">LVIROSA_LOCUS24888</name>
</gene>